<keyword evidence="3 16" id="KW-0540">Nuclease</keyword>
<keyword evidence="11 16" id="KW-0234">DNA repair</keyword>
<dbReference type="InterPro" id="IPR029060">
    <property type="entry name" value="PIN-like_dom_sf"/>
</dbReference>
<keyword evidence="6 16" id="KW-0227">DNA damage</keyword>
<evidence type="ECO:0000256" key="1">
    <source>
        <dbReference type="ARBA" id="ARBA00022553"/>
    </source>
</evidence>
<evidence type="ECO:0000259" key="18">
    <source>
        <dbReference type="SMART" id="SM00484"/>
    </source>
</evidence>
<dbReference type="OrthoDB" id="1937206at2759"/>
<evidence type="ECO:0000313" key="21">
    <source>
        <dbReference type="Proteomes" id="UP001165085"/>
    </source>
</evidence>
<keyword evidence="7 16" id="KW-0378">Hydrolase</keyword>
<dbReference type="InterPro" id="IPR006084">
    <property type="entry name" value="XPG/Rad2"/>
</dbReference>
<dbReference type="GO" id="GO:0005730">
    <property type="term" value="C:nucleolus"/>
    <property type="evidence" value="ECO:0007669"/>
    <property type="project" value="UniProtKB-SubCell"/>
</dbReference>
<keyword evidence="21" id="KW-1185">Reference proteome</keyword>
<dbReference type="PANTHER" id="PTHR11081:SF9">
    <property type="entry name" value="FLAP ENDONUCLEASE 1"/>
    <property type="match status" value="1"/>
</dbReference>
<dbReference type="SUPFAM" id="SSF88723">
    <property type="entry name" value="PIN domain-like"/>
    <property type="match status" value="1"/>
</dbReference>
<dbReference type="GO" id="GO:0017108">
    <property type="term" value="F:5'-flap endonuclease activity"/>
    <property type="evidence" value="ECO:0007669"/>
    <property type="project" value="UniProtKB-UniRule"/>
</dbReference>
<evidence type="ECO:0000256" key="7">
    <source>
        <dbReference type="ARBA" id="ARBA00022801"/>
    </source>
</evidence>
<dbReference type="InterPro" id="IPR019974">
    <property type="entry name" value="XPG_CS"/>
</dbReference>
<feature type="compositionally biased region" description="Basic and acidic residues" evidence="17">
    <location>
        <begin position="113"/>
        <end position="131"/>
    </location>
</feature>
<organism evidence="20 21">
    <name type="scientific">Triparma strigata</name>
    <dbReference type="NCBI Taxonomy" id="1606541"/>
    <lineage>
        <taxon>Eukaryota</taxon>
        <taxon>Sar</taxon>
        <taxon>Stramenopiles</taxon>
        <taxon>Ochrophyta</taxon>
        <taxon>Bolidophyceae</taxon>
        <taxon>Parmales</taxon>
        <taxon>Triparmaceae</taxon>
        <taxon>Triparma</taxon>
    </lineage>
</organism>
<feature type="region of interest" description="Disordered" evidence="17">
    <location>
        <begin position="445"/>
        <end position="482"/>
    </location>
</feature>
<evidence type="ECO:0000256" key="8">
    <source>
        <dbReference type="ARBA" id="ARBA00022839"/>
    </source>
</evidence>
<gene>
    <name evidence="20" type="ORF">TrST_g135</name>
</gene>
<dbReference type="GO" id="GO:0043137">
    <property type="term" value="P:DNA replication, removal of RNA primer"/>
    <property type="evidence" value="ECO:0007669"/>
    <property type="project" value="UniProtKB-UniRule"/>
</dbReference>
<evidence type="ECO:0000256" key="12">
    <source>
        <dbReference type="ARBA" id="ARBA00023242"/>
    </source>
</evidence>
<dbReference type="PROSITE" id="PS00841">
    <property type="entry name" value="XPG_1"/>
    <property type="match status" value="1"/>
</dbReference>
<feature type="region of interest" description="Disordered" evidence="17">
    <location>
        <begin position="283"/>
        <end position="366"/>
    </location>
</feature>
<comment type="function">
    <text evidence="13 16">Structure-specific nuclease with 5'-flap endonuclease and 5'-3' exonuclease activities involved in DNA replication and repair. During DNA replication, cleaves the 5'-overhanging flap structure that is generated by displacement synthesis when DNA polymerase encounters the 5'-end of a downstream Okazaki fragment. It enters the flap from the 5'-end and then tracks to cleave the flap base, leaving a nick for ligation. Also involved in the long patch base excision repair (LP-BER) pathway, by cleaving within the apurinic/apyrimidinic (AP) site-terminated flap. Acts as a genome stabilization factor that prevents flaps from equilibrating into structures that lead to duplications and deletions. Also possesses 5'-3' exonuclease activity on nicked or gapped double-stranded DNA, and exhibits RNase H activity. Also involved in replication and repair of rDNA and in repairing mitochondrial DNA.</text>
</comment>
<dbReference type="GO" id="GO:0005739">
    <property type="term" value="C:mitochondrion"/>
    <property type="evidence" value="ECO:0007669"/>
    <property type="project" value="UniProtKB-SubCell"/>
</dbReference>
<keyword evidence="12 16" id="KW-0539">Nucleus</keyword>
<evidence type="ECO:0000256" key="13">
    <source>
        <dbReference type="ARBA" id="ARBA00029382"/>
    </source>
</evidence>
<evidence type="ECO:0000256" key="11">
    <source>
        <dbReference type="ARBA" id="ARBA00023204"/>
    </source>
</evidence>
<evidence type="ECO:0000256" key="5">
    <source>
        <dbReference type="ARBA" id="ARBA00022759"/>
    </source>
</evidence>
<evidence type="ECO:0000256" key="9">
    <source>
        <dbReference type="ARBA" id="ARBA00022842"/>
    </source>
</evidence>
<dbReference type="InterPro" id="IPR008918">
    <property type="entry name" value="HhH2"/>
</dbReference>
<keyword evidence="1 16" id="KW-0597">Phosphoprotein</keyword>
<comment type="subcellular location">
    <subcellularLocation>
        <location evidence="16">Nucleus</location>
        <location evidence="16">Nucleolus</location>
    </subcellularLocation>
    <subcellularLocation>
        <location evidence="16">Nucleus</location>
        <location evidence="16">Nucleoplasm</location>
    </subcellularLocation>
    <subcellularLocation>
        <location evidence="16">Mitochondrion</location>
    </subcellularLocation>
    <text evidence="16">Resides mostly in the nucleoli and relocalizes to the nucleoplasm upon DNA damage.</text>
</comment>
<dbReference type="SMART" id="SM00279">
    <property type="entry name" value="HhH2"/>
    <property type="match status" value="1"/>
</dbReference>
<evidence type="ECO:0000256" key="16">
    <source>
        <dbReference type="HAMAP-Rule" id="MF_03140"/>
    </source>
</evidence>
<dbReference type="GO" id="GO:0005654">
    <property type="term" value="C:nucleoplasm"/>
    <property type="evidence" value="ECO:0007669"/>
    <property type="project" value="UniProtKB-SubCell"/>
</dbReference>
<evidence type="ECO:0000256" key="4">
    <source>
        <dbReference type="ARBA" id="ARBA00022723"/>
    </source>
</evidence>
<dbReference type="PANTHER" id="PTHR11081">
    <property type="entry name" value="FLAP ENDONUCLEASE FAMILY MEMBER"/>
    <property type="match status" value="1"/>
</dbReference>
<dbReference type="CDD" id="cd09907">
    <property type="entry name" value="H3TH_FEN1-Euk"/>
    <property type="match status" value="1"/>
</dbReference>
<dbReference type="PRINTS" id="PR00853">
    <property type="entry name" value="XPGRADSUPER"/>
</dbReference>
<evidence type="ECO:0000256" key="14">
    <source>
        <dbReference type="ARBA" id="ARBA00034726"/>
    </source>
</evidence>
<dbReference type="Gene3D" id="1.10.150.20">
    <property type="entry name" value="5' to 3' exonuclease, C-terminal subdomain"/>
    <property type="match status" value="1"/>
</dbReference>
<dbReference type="HAMAP" id="MF_00614">
    <property type="entry name" value="Fen"/>
    <property type="match status" value="1"/>
</dbReference>
<dbReference type="FunFam" id="3.40.50.1010:FF:000016">
    <property type="entry name" value="Flap endonuclease 1"/>
    <property type="match status" value="1"/>
</dbReference>
<name>A0A9W7AVT4_9STRA</name>
<dbReference type="GO" id="GO:0008409">
    <property type="term" value="F:5'-3' exonuclease activity"/>
    <property type="evidence" value="ECO:0007669"/>
    <property type="project" value="UniProtKB-UniRule"/>
</dbReference>
<dbReference type="SUPFAM" id="SSF47807">
    <property type="entry name" value="5' to 3' exonuclease, C-terminal subdomain"/>
    <property type="match status" value="1"/>
</dbReference>
<evidence type="ECO:0000256" key="10">
    <source>
        <dbReference type="ARBA" id="ARBA00023128"/>
    </source>
</evidence>
<reference evidence="21" key="1">
    <citation type="journal article" date="2023" name="Commun. Biol.">
        <title>Genome analysis of Parmales, the sister group of diatoms, reveals the evolutionary specialization of diatoms from phago-mixotrophs to photoautotrophs.</title>
        <authorList>
            <person name="Ban H."/>
            <person name="Sato S."/>
            <person name="Yoshikawa S."/>
            <person name="Yamada K."/>
            <person name="Nakamura Y."/>
            <person name="Ichinomiya M."/>
            <person name="Sato N."/>
            <person name="Blanc-Mathieu R."/>
            <person name="Endo H."/>
            <person name="Kuwata A."/>
            <person name="Ogata H."/>
        </authorList>
    </citation>
    <scope>NUCLEOTIDE SEQUENCE [LARGE SCALE GENOMIC DNA]</scope>
    <source>
        <strain evidence="21">NIES 3701</strain>
    </source>
</reference>
<dbReference type="FunFam" id="1.10.150.20:FF:000009">
    <property type="entry name" value="Flap endonuclease 1"/>
    <property type="match status" value="1"/>
</dbReference>
<dbReference type="AlphaFoldDB" id="A0A9W7AVT4"/>
<dbReference type="InterPro" id="IPR006086">
    <property type="entry name" value="XPG-I_dom"/>
</dbReference>
<dbReference type="InterPro" id="IPR036279">
    <property type="entry name" value="5-3_exonuclease_C_sf"/>
</dbReference>
<keyword evidence="5 16" id="KW-0255">Endonuclease</keyword>
<evidence type="ECO:0000256" key="6">
    <source>
        <dbReference type="ARBA" id="ARBA00022763"/>
    </source>
</evidence>
<comment type="similarity">
    <text evidence="14 16">Belongs to the XPG/RAD2 endonuclease family. FEN1 subfamily.</text>
</comment>
<evidence type="ECO:0000256" key="17">
    <source>
        <dbReference type="SAM" id="MobiDB-lite"/>
    </source>
</evidence>
<feature type="domain" description="XPG N-terminal" evidence="19">
    <location>
        <begin position="1"/>
        <end position="112"/>
    </location>
</feature>
<keyword evidence="4 16" id="KW-0479">Metal-binding</keyword>
<dbReference type="GO" id="GO:0000287">
    <property type="term" value="F:magnesium ion binding"/>
    <property type="evidence" value="ECO:0007669"/>
    <property type="project" value="UniProtKB-UniRule"/>
</dbReference>
<dbReference type="Pfam" id="PF00752">
    <property type="entry name" value="XPG_N"/>
    <property type="match status" value="1"/>
</dbReference>
<dbReference type="GO" id="GO:0003677">
    <property type="term" value="F:DNA binding"/>
    <property type="evidence" value="ECO:0007669"/>
    <property type="project" value="UniProtKB-UniRule"/>
</dbReference>
<evidence type="ECO:0000256" key="15">
    <source>
        <dbReference type="ARBA" id="ARBA00063178"/>
    </source>
</evidence>
<keyword evidence="8 16" id="KW-0269">Exonuclease</keyword>
<dbReference type="SMART" id="SM00485">
    <property type="entry name" value="XPGN"/>
    <property type="match status" value="1"/>
</dbReference>
<dbReference type="EMBL" id="BRXY01000194">
    <property type="protein sequence ID" value="GMH75998.1"/>
    <property type="molecule type" value="Genomic_DNA"/>
</dbReference>
<dbReference type="CDD" id="cd09867">
    <property type="entry name" value="PIN_FEN1"/>
    <property type="match status" value="1"/>
</dbReference>
<dbReference type="Proteomes" id="UP001165085">
    <property type="component" value="Unassembled WGS sequence"/>
</dbReference>
<evidence type="ECO:0000259" key="19">
    <source>
        <dbReference type="SMART" id="SM00485"/>
    </source>
</evidence>
<dbReference type="EC" id="3.1.-.-" evidence="16"/>
<feature type="compositionally biased region" description="Low complexity" evidence="17">
    <location>
        <begin position="333"/>
        <end position="364"/>
    </location>
</feature>
<proteinExistence type="inferred from homology"/>
<feature type="compositionally biased region" description="Basic and acidic residues" evidence="17">
    <location>
        <begin position="293"/>
        <end position="330"/>
    </location>
</feature>
<dbReference type="InterPro" id="IPR006085">
    <property type="entry name" value="XPG_DNA_repair_N"/>
</dbReference>
<dbReference type="Pfam" id="PF00867">
    <property type="entry name" value="XPG_I"/>
    <property type="match status" value="1"/>
</dbReference>
<dbReference type="InterPro" id="IPR023426">
    <property type="entry name" value="Flap_endonuc"/>
</dbReference>
<protein>
    <recommendedName>
        <fullName evidence="16">Flap endonuclease 1</fullName>
        <shortName evidence="16">FEN-1</shortName>
        <ecNumber evidence="16">3.1.-.-</ecNumber>
    </recommendedName>
    <alternativeName>
        <fullName evidence="16">Flap structure-specific endonuclease 1</fullName>
    </alternativeName>
</protein>
<comment type="caution">
    <text evidence="20">The sequence shown here is derived from an EMBL/GenBank/DDBJ whole genome shotgun (WGS) entry which is preliminary data.</text>
</comment>
<sequence>MGIKNLNKLLSEEAPECMKMSPLKALNGRKIAIDASMSIYQFLIAVRQGGDANVHQQLTNEAGETTSHIQGMFNRTVRFLLEGIKPVYVFDGKPPSLKSGELLKRREKRAKAEADLKTAKEAGDAEEENKQNKRLVRAGTKENDDCKKLLRLMGCPVVEAPCEAEAQCAALCKQGKVYASATEDMDCLTFATPVLLRKMTFAKDAKSEIQVLEYAKAVKALNLTHDEFVDLCIMLGCDYCDSIGGVGPVTALKLIREHKCIENVLKWIKREGKKFKVPDSWLSKEEKEEEGEEEKKEGEEEKVEDEKVSEEKVSEEKPSAEADAENKSEDANTTTTTTTTTTTASAKPPSTTSSTSTVTPPKTTGAVKINMSEPVYIGARRLFKNHEVLEDQTLTWKECDGPGLTKFLVDEMGFNPDRIASGIDKIKKAYKTNSKPQMRMDSFFTVKKAPNADLLQKKRQAEKDKKKKGGNKKQKKGSFSRR</sequence>
<dbReference type="SMART" id="SM00484">
    <property type="entry name" value="XPGI"/>
    <property type="match status" value="1"/>
</dbReference>
<dbReference type="Gene3D" id="3.40.50.1010">
    <property type="entry name" value="5'-nuclease"/>
    <property type="match status" value="1"/>
</dbReference>
<evidence type="ECO:0000256" key="2">
    <source>
        <dbReference type="ARBA" id="ARBA00022705"/>
    </source>
</evidence>
<evidence type="ECO:0000256" key="3">
    <source>
        <dbReference type="ARBA" id="ARBA00022722"/>
    </source>
</evidence>
<accession>A0A9W7AVT4</accession>
<feature type="compositionally biased region" description="Basic residues" evidence="17">
    <location>
        <begin position="465"/>
        <end position="482"/>
    </location>
</feature>
<feature type="region of interest" description="Disordered" evidence="17">
    <location>
        <begin position="113"/>
        <end position="133"/>
    </location>
</feature>
<comment type="subunit">
    <text evidence="15">Interacts with PCNA1 and PCNA2. Three molecules of FEN1 bind to one PCNA trimer with each molecule binding to one PCNA monomer. PCNA stimulates the nuclease activity without altering cleavage specificity.</text>
</comment>
<keyword evidence="2 16" id="KW-0235">DNA replication</keyword>
<keyword evidence="10 16" id="KW-0496">Mitochondrion</keyword>
<keyword evidence="9 16" id="KW-0460">Magnesium</keyword>
<comment type="cofactor">
    <cofactor evidence="16">
        <name>Mg(2+)</name>
        <dbReference type="ChEBI" id="CHEBI:18420"/>
    </cofactor>
    <text evidence="16">Binds 2 magnesium ions per subunit. They probably participate in the reaction catalyzed by the enzyme. May bind an additional third magnesium ion after substrate binding.</text>
</comment>
<feature type="domain" description="XPG-I" evidence="18">
    <location>
        <begin position="151"/>
        <end position="223"/>
    </location>
</feature>
<dbReference type="GO" id="GO:0006284">
    <property type="term" value="P:base-excision repair"/>
    <property type="evidence" value="ECO:0007669"/>
    <property type="project" value="UniProtKB-UniRule"/>
</dbReference>
<evidence type="ECO:0000313" key="20">
    <source>
        <dbReference type="EMBL" id="GMH75998.1"/>
    </source>
</evidence>
<feature type="compositionally biased region" description="Basic and acidic residues" evidence="17">
    <location>
        <begin position="455"/>
        <end position="464"/>
    </location>
</feature>